<comment type="similarity">
    <text evidence="1">Belongs to the LOR family.</text>
</comment>
<sequence length="210" mass="22995">MNRGDSSTMARSTKFLPIVSKIYCSSSKEDLIIRKRPVITSGGGFVVINSKQKVIFGVDGCGILGSSKELILRDDNGAPVLFICSKNGVVQALSFHSRWKGYLMDYEGIKRLVFSLREPKGCLAMNNAIKISIMNKGFSKDWDYEVKGSFSEKDCTINDRKGDVVAQVGGKGKMASKDFYEVVVQPGYDLAFVVGVIAVLDSIHGESTRC</sequence>
<evidence type="ECO:0000313" key="2">
    <source>
        <dbReference type="EMBL" id="KAL0908886.1"/>
    </source>
</evidence>
<proteinExistence type="inferred from homology"/>
<dbReference type="InterPro" id="IPR025659">
    <property type="entry name" value="Tubby-like_C"/>
</dbReference>
<gene>
    <name evidence="2" type="ORF">M5K25_023398</name>
</gene>
<evidence type="ECO:0008006" key="4">
    <source>
        <dbReference type="Google" id="ProtNLM"/>
    </source>
</evidence>
<dbReference type="PANTHER" id="PTHR31087">
    <property type="match status" value="1"/>
</dbReference>
<comment type="caution">
    <text evidence="2">The sequence shown here is derived from an EMBL/GenBank/DDBJ whole genome shotgun (WGS) entry which is preliminary data.</text>
</comment>
<reference evidence="2 3" key="1">
    <citation type="journal article" date="2024" name="Plant Biotechnol. J.">
        <title>Dendrobium thyrsiflorum genome and its molecular insights into genes involved in important horticultural traits.</title>
        <authorList>
            <person name="Chen B."/>
            <person name="Wang J.Y."/>
            <person name="Zheng P.J."/>
            <person name="Li K.L."/>
            <person name="Liang Y.M."/>
            <person name="Chen X.F."/>
            <person name="Zhang C."/>
            <person name="Zhao X."/>
            <person name="He X."/>
            <person name="Zhang G.Q."/>
            <person name="Liu Z.J."/>
            <person name="Xu Q."/>
        </authorList>
    </citation>
    <scope>NUCLEOTIDE SEQUENCE [LARGE SCALE GENOMIC DNA]</scope>
    <source>
        <strain evidence="2">GZMU011</strain>
    </source>
</reference>
<dbReference type="PANTHER" id="PTHR31087:SF3">
    <property type="entry name" value="PROTEIN LURP-ONE-RELATED 6"/>
    <property type="match status" value="1"/>
</dbReference>
<name>A0ABD0UF15_DENTH</name>
<dbReference type="Gene3D" id="2.40.160.200">
    <property type="entry name" value="LURP1-related"/>
    <property type="match status" value="1"/>
</dbReference>
<dbReference type="SUPFAM" id="SSF54518">
    <property type="entry name" value="Tubby C-terminal domain-like"/>
    <property type="match status" value="1"/>
</dbReference>
<accession>A0ABD0UF15</accession>
<evidence type="ECO:0000256" key="1">
    <source>
        <dbReference type="ARBA" id="ARBA00005437"/>
    </source>
</evidence>
<evidence type="ECO:0000313" key="3">
    <source>
        <dbReference type="Proteomes" id="UP001552299"/>
    </source>
</evidence>
<dbReference type="AlphaFoldDB" id="A0ABD0UF15"/>
<keyword evidence="3" id="KW-1185">Reference proteome</keyword>
<protein>
    <recommendedName>
        <fullName evidence="4">Protein LURP-one-related 6</fullName>
    </recommendedName>
</protein>
<dbReference type="Pfam" id="PF04525">
    <property type="entry name" value="LOR"/>
    <property type="match status" value="1"/>
</dbReference>
<dbReference type="InterPro" id="IPR007612">
    <property type="entry name" value="LOR"/>
</dbReference>
<dbReference type="Proteomes" id="UP001552299">
    <property type="component" value="Unassembled WGS sequence"/>
</dbReference>
<dbReference type="EMBL" id="JANQDX010000017">
    <property type="protein sequence ID" value="KAL0908886.1"/>
    <property type="molecule type" value="Genomic_DNA"/>
</dbReference>
<dbReference type="InterPro" id="IPR038595">
    <property type="entry name" value="LOR_sf"/>
</dbReference>
<organism evidence="2 3">
    <name type="scientific">Dendrobium thyrsiflorum</name>
    <name type="common">Pinecone-like raceme dendrobium</name>
    <name type="synonym">Orchid</name>
    <dbReference type="NCBI Taxonomy" id="117978"/>
    <lineage>
        <taxon>Eukaryota</taxon>
        <taxon>Viridiplantae</taxon>
        <taxon>Streptophyta</taxon>
        <taxon>Embryophyta</taxon>
        <taxon>Tracheophyta</taxon>
        <taxon>Spermatophyta</taxon>
        <taxon>Magnoliopsida</taxon>
        <taxon>Liliopsida</taxon>
        <taxon>Asparagales</taxon>
        <taxon>Orchidaceae</taxon>
        <taxon>Epidendroideae</taxon>
        <taxon>Malaxideae</taxon>
        <taxon>Dendrobiinae</taxon>
        <taxon>Dendrobium</taxon>
    </lineage>
</organism>